<protein>
    <submittedName>
        <fullName evidence="9">L,D-transpeptidase-like protein</fullName>
    </submittedName>
</protein>
<keyword evidence="6" id="KW-0961">Cell wall biogenesis/degradation</keyword>
<dbReference type="PANTHER" id="PTHR41533">
    <property type="entry name" value="L,D-TRANSPEPTIDASE HI_1667-RELATED"/>
    <property type="match status" value="1"/>
</dbReference>
<comment type="pathway">
    <text evidence="1">Cell wall biogenesis; peptidoglycan biosynthesis.</text>
</comment>
<evidence type="ECO:0000256" key="2">
    <source>
        <dbReference type="ARBA" id="ARBA00005992"/>
    </source>
</evidence>
<feature type="domain" description="L,D-transpeptidase scaffold" evidence="8">
    <location>
        <begin position="46"/>
        <end position="191"/>
    </location>
</feature>
<evidence type="ECO:0000256" key="1">
    <source>
        <dbReference type="ARBA" id="ARBA00004752"/>
    </source>
</evidence>
<dbReference type="AlphaFoldDB" id="A0A562U8A3"/>
<dbReference type="CDD" id="cd16913">
    <property type="entry name" value="YkuD_like"/>
    <property type="match status" value="1"/>
</dbReference>
<reference evidence="9 10" key="1">
    <citation type="submission" date="2019-07" db="EMBL/GenBank/DDBJ databases">
        <title>Genomic Encyclopedia of Archaeal and Bacterial Type Strains, Phase II (KMG-II): from individual species to whole genera.</title>
        <authorList>
            <person name="Goeker M."/>
        </authorList>
    </citation>
    <scope>NUCLEOTIDE SEQUENCE [LARGE SCALE GENOMIC DNA]</scope>
    <source>
        <strain evidence="9 10">ATCC BAA-1854</strain>
    </source>
</reference>
<name>A0A562U8A3_9SPHI</name>
<accession>A0A562U8A3</accession>
<keyword evidence="5" id="KW-0573">Peptidoglycan synthesis</keyword>
<evidence type="ECO:0000313" key="9">
    <source>
        <dbReference type="EMBL" id="TWJ01675.1"/>
    </source>
</evidence>
<organism evidence="9 10">
    <name type="scientific">Mucilaginibacter frigoritolerans</name>
    <dbReference type="NCBI Taxonomy" id="652788"/>
    <lineage>
        <taxon>Bacteria</taxon>
        <taxon>Pseudomonadati</taxon>
        <taxon>Bacteroidota</taxon>
        <taxon>Sphingobacteriia</taxon>
        <taxon>Sphingobacteriales</taxon>
        <taxon>Sphingobacteriaceae</taxon>
        <taxon>Mucilaginibacter</taxon>
    </lineage>
</organism>
<dbReference type="UniPathway" id="UPA00219"/>
<dbReference type="PANTHER" id="PTHR41533:SF2">
    <property type="entry name" value="BLR7131 PROTEIN"/>
    <property type="match status" value="1"/>
</dbReference>
<evidence type="ECO:0000313" key="10">
    <source>
        <dbReference type="Proteomes" id="UP000317010"/>
    </source>
</evidence>
<dbReference type="GO" id="GO:0008360">
    <property type="term" value="P:regulation of cell shape"/>
    <property type="evidence" value="ECO:0007669"/>
    <property type="project" value="UniProtKB-KW"/>
</dbReference>
<dbReference type="InterPro" id="IPR038063">
    <property type="entry name" value="Transpep_catalytic_dom"/>
</dbReference>
<gene>
    <name evidence="9" type="ORF">JN11_01826</name>
</gene>
<keyword evidence="3" id="KW-0808">Transferase</keyword>
<dbReference type="Pfam" id="PF20142">
    <property type="entry name" value="Scaffold"/>
    <property type="match status" value="1"/>
</dbReference>
<dbReference type="GO" id="GO:0016740">
    <property type="term" value="F:transferase activity"/>
    <property type="evidence" value="ECO:0007669"/>
    <property type="project" value="UniProtKB-KW"/>
</dbReference>
<sequence length="469" mass="53087">MLLIILVATTATYAASVTHSDSTLVIEIHHQLNANATTASLYYPASVKRFYNHINFQPAWIKPQNGEGQTWQAILLLDCVLQYGLSHNDYHPKELSDNNLYNILDAPGKLSISAQARFDIILTDAMITLINNLHYGKLNPEFSAVRVDSEIEGGFRAEVSLLTALQLKRGHEFLAAIENVQPKSKEYRNLQYHMKVLTGLRTGDCYDIPESDIRKMAINLERLRWANMDDSSFIQINIPSYSLQFFKGDTVYQFRVAVGKISSPTPTFNSTISYFTTAPDVKMLQSVFVDEILQNMINDSNYLKNNHLAVYNKKNQFIVVNKDNLAQIAKHPNAYYARHASGCSLAQGNLVFHFANPFELDLHDMPAQGFFNQQDRAISSGCIWVDNAEKLAGLLLKNDGKGKDLGTLHEAVTNYKRETFMLNKQMPIKVTYLTCTVKEGALIFFKDIYNLDNSLEMALYNVNQNLVMR</sequence>
<evidence type="ECO:0000256" key="4">
    <source>
        <dbReference type="ARBA" id="ARBA00022960"/>
    </source>
</evidence>
<comment type="caution">
    <text evidence="9">The sequence shown here is derived from an EMBL/GenBank/DDBJ whole genome shotgun (WGS) entry which is preliminary data.</text>
</comment>
<evidence type="ECO:0000256" key="3">
    <source>
        <dbReference type="ARBA" id="ARBA00022679"/>
    </source>
</evidence>
<dbReference type="EMBL" id="VLLI01000004">
    <property type="protein sequence ID" value="TWJ01675.1"/>
    <property type="molecule type" value="Genomic_DNA"/>
</dbReference>
<dbReference type="GO" id="GO:0071555">
    <property type="term" value="P:cell wall organization"/>
    <property type="evidence" value="ECO:0007669"/>
    <property type="project" value="UniProtKB-KW"/>
</dbReference>
<keyword evidence="4" id="KW-0133">Cell shape</keyword>
<dbReference type="InterPro" id="IPR052905">
    <property type="entry name" value="LD-transpeptidase_YkuD-like"/>
</dbReference>
<evidence type="ECO:0000259" key="8">
    <source>
        <dbReference type="Pfam" id="PF20142"/>
    </source>
</evidence>
<comment type="similarity">
    <text evidence="2">Belongs to the YkuD family.</text>
</comment>
<dbReference type="GO" id="GO:0004180">
    <property type="term" value="F:carboxypeptidase activity"/>
    <property type="evidence" value="ECO:0007669"/>
    <property type="project" value="UniProtKB-ARBA"/>
</dbReference>
<evidence type="ECO:0000256" key="6">
    <source>
        <dbReference type="ARBA" id="ARBA00023316"/>
    </source>
</evidence>
<evidence type="ECO:0000256" key="5">
    <source>
        <dbReference type="ARBA" id="ARBA00022984"/>
    </source>
</evidence>
<keyword evidence="10" id="KW-1185">Reference proteome</keyword>
<dbReference type="InterPro" id="IPR045380">
    <property type="entry name" value="LD_TPept_scaffold_dom"/>
</dbReference>
<dbReference type="SUPFAM" id="SSF141523">
    <property type="entry name" value="L,D-transpeptidase catalytic domain-like"/>
    <property type="match status" value="1"/>
</dbReference>
<dbReference type="GO" id="GO:0009252">
    <property type="term" value="P:peptidoglycan biosynthetic process"/>
    <property type="evidence" value="ECO:0007669"/>
    <property type="project" value="UniProtKB-UniPathway"/>
</dbReference>
<dbReference type="Gene3D" id="2.40.440.10">
    <property type="entry name" value="L,D-transpeptidase catalytic domain-like"/>
    <property type="match status" value="1"/>
</dbReference>
<evidence type="ECO:0000259" key="7">
    <source>
        <dbReference type="Pfam" id="PF03734"/>
    </source>
</evidence>
<dbReference type="Proteomes" id="UP000317010">
    <property type="component" value="Unassembled WGS sequence"/>
</dbReference>
<dbReference type="InterPro" id="IPR005490">
    <property type="entry name" value="LD_TPept_cat_dom"/>
</dbReference>
<feature type="domain" description="L,D-TPase catalytic" evidence="7">
    <location>
        <begin position="233"/>
        <end position="397"/>
    </location>
</feature>
<proteinExistence type="inferred from homology"/>
<dbReference type="Pfam" id="PF03734">
    <property type="entry name" value="YkuD"/>
    <property type="match status" value="1"/>
</dbReference>